<evidence type="ECO:0000313" key="1">
    <source>
        <dbReference type="EMBL" id="GFR96946.1"/>
    </source>
</evidence>
<reference evidence="1 2" key="1">
    <citation type="journal article" date="2021" name="Elife">
        <title>Chloroplast acquisition without the gene transfer in kleptoplastic sea slugs, Plakobranchus ocellatus.</title>
        <authorList>
            <person name="Maeda T."/>
            <person name="Takahashi S."/>
            <person name="Yoshida T."/>
            <person name="Shimamura S."/>
            <person name="Takaki Y."/>
            <person name="Nagai Y."/>
            <person name="Toyoda A."/>
            <person name="Suzuki Y."/>
            <person name="Arimoto A."/>
            <person name="Ishii H."/>
            <person name="Satoh N."/>
            <person name="Nishiyama T."/>
            <person name="Hasebe M."/>
            <person name="Maruyama T."/>
            <person name="Minagawa J."/>
            <person name="Obokata J."/>
            <person name="Shigenobu S."/>
        </authorList>
    </citation>
    <scope>NUCLEOTIDE SEQUENCE [LARGE SCALE GENOMIC DNA]</scope>
</reference>
<accession>A0AAV4HIG5</accession>
<keyword evidence="2" id="KW-1185">Reference proteome</keyword>
<protein>
    <submittedName>
        <fullName evidence="1">Uncharacterized protein</fullName>
    </submittedName>
</protein>
<dbReference type="Proteomes" id="UP000762676">
    <property type="component" value="Unassembled WGS sequence"/>
</dbReference>
<gene>
    <name evidence="1" type="ORF">ElyMa_004464900</name>
</gene>
<proteinExistence type="predicted"/>
<organism evidence="1 2">
    <name type="scientific">Elysia marginata</name>
    <dbReference type="NCBI Taxonomy" id="1093978"/>
    <lineage>
        <taxon>Eukaryota</taxon>
        <taxon>Metazoa</taxon>
        <taxon>Spiralia</taxon>
        <taxon>Lophotrochozoa</taxon>
        <taxon>Mollusca</taxon>
        <taxon>Gastropoda</taxon>
        <taxon>Heterobranchia</taxon>
        <taxon>Euthyneura</taxon>
        <taxon>Panpulmonata</taxon>
        <taxon>Sacoglossa</taxon>
        <taxon>Placobranchoidea</taxon>
        <taxon>Plakobranchidae</taxon>
        <taxon>Elysia</taxon>
    </lineage>
</organism>
<sequence length="114" mass="12572">MDITNSINGDRNTISSTTCPWKVLLRLSGANYENNSRHELATQRYKLITTIIPVIAGRCYDICPATSTNSACDHTGPGKLSCQFRYLSLLGPVRLIGRSPACRKTSRLLLNQTS</sequence>
<comment type="caution">
    <text evidence="1">The sequence shown here is derived from an EMBL/GenBank/DDBJ whole genome shotgun (WGS) entry which is preliminary data.</text>
</comment>
<dbReference type="EMBL" id="BMAT01009022">
    <property type="protein sequence ID" value="GFR96946.1"/>
    <property type="molecule type" value="Genomic_DNA"/>
</dbReference>
<dbReference type="AlphaFoldDB" id="A0AAV4HIG5"/>
<evidence type="ECO:0000313" key="2">
    <source>
        <dbReference type="Proteomes" id="UP000762676"/>
    </source>
</evidence>
<name>A0AAV4HIG5_9GAST</name>